<feature type="transmembrane region" description="Helical" evidence="6">
    <location>
        <begin position="389"/>
        <end position="409"/>
    </location>
</feature>
<name>A0A173S3N9_PARDI</name>
<keyword evidence="5 6" id="KW-0472">Membrane</keyword>
<feature type="transmembrane region" description="Helical" evidence="6">
    <location>
        <begin position="300"/>
        <end position="322"/>
    </location>
</feature>
<evidence type="ECO:0000256" key="2">
    <source>
        <dbReference type="ARBA" id="ARBA00022475"/>
    </source>
</evidence>
<feature type="transmembrane region" description="Helical" evidence="6">
    <location>
        <begin position="443"/>
        <end position="460"/>
    </location>
</feature>
<proteinExistence type="predicted"/>
<dbReference type="PANTHER" id="PTHR30250">
    <property type="entry name" value="PST FAMILY PREDICTED COLANIC ACID TRANSPORTER"/>
    <property type="match status" value="1"/>
</dbReference>
<dbReference type="Proteomes" id="UP000095591">
    <property type="component" value="Unassembled WGS sequence"/>
</dbReference>
<reference evidence="7 8" key="1">
    <citation type="submission" date="2015-09" db="EMBL/GenBank/DDBJ databases">
        <authorList>
            <consortium name="Pathogen Informatics"/>
        </authorList>
    </citation>
    <scope>NUCLEOTIDE SEQUENCE [LARGE SCALE GENOMIC DNA]</scope>
    <source>
        <strain evidence="7 8">2789STDY5608872</strain>
    </source>
</reference>
<evidence type="ECO:0000256" key="4">
    <source>
        <dbReference type="ARBA" id="ARBA00022989"/>
    </source>
</evidence>
<feature type="transmembrane region" description="Helical" evidence="6">
    <location>
        <begin position="421"/>
        <end position="437"/>
    </location>
</feature>
<dbReference type="PANTHER" id="PTHR30250:SF11">
    <property type="entry name" value="O-ANTIGEN TRANSPORTER-RELATED"/>
    <property type="match status" value="1"/>
</dbReference>
<feature type="transmembrane region" description="Helical" evidence="6">
    <location>
        <begin position="21"/>
        <end position="41"/>
    </location>
</feature>
<feature type="transmembrane region" description="Helical" evidence="6">
    <location>
        <begin position="120"/>
        <end position="137"/>
    </location>
</feature>
<dbReference type="EMBL" id="CYXP01000001">
    <property type="protein sequence ID" value="CUM84379.1"/>
    <property type="molecule type" value="Genomic_DNA"/>
</dbReference>
<feature type="transmembrane region" description="Helical" evidence="6">
    <location>
        <begin position="334"/>
        <end position="356"/>
    </location>
</feature>
<evidence type="ECO:0000256" key="3">
    <source>
        <dbReference type="ARBA" id="ARBA00022692"/>
    </source>
</evidence>
<evidence type="ECO:0000256" key="6">
    <source>
        <dbReference type="SAM" id="Phobius"/>
    </source>
</evidence>
<evidence type="ECO:0000256" key="1">
    <source>
        <dbReference type="ARBA" id="ARBA00004651"/>
    </source>
</evidence>
<feature type="transmembrane region" description="Helical" evidence="6">
    <location>
        <begin position="91"/>
        <end position="114"/>
    </location>
</feature>
<feature type="transmembrane region" description="Helical" evidence="6">
    <location>
        <begin position="363"/>
        <end position="383"/>
    </location>
</feature>
<keyword evidence="2" id="KW-1003">Cell membrane</keyword>
<accession>A0A173S3N9</accession>
<evidence type="ECO:0000256" key="5">
    <source>
        <dbReference type="ARBA" id="ARBA00023136"/>
    </source>
</evidence>
<evidence type="ECO:0000313" key="8">
    <source>
        <dbReference type="Proteomes" id="UP000095591"/>
    </source>
</evidence>
<dbReference type="GO" id="GO:0005886">
    <property type="term" value="C:plasma membrane"/>
    <property type="evidence" value="ECO:0007669"/>
    <property type="project" value="UniProtKB-SubCell"/>
</dbReference>
<dbReference type="InterPro" id="IPR050833">
    <property type="entry name" value="Poly_Biosynth_Transport"/>
</dbReference>
<feature type="transmembrane region" description="Helical" evidence="6">
    <location>
        <begin position="178"/>
        <end position="201"/>
    </location>
</feature>
<organism evidence="7 8">
    <name type="scientific">Parabacteroides distasonis</name>
    <dbReference type="NCBI Taxonomy" id="823"/>
    <lineage>
        <taxon>Bacteria</taxon>
        <taxon>Pseudomonadati</taxon>
        <taxon>Bacteroidota</taxon>
        <taxon>Bacteroidia</taxon>
        <taxon>Bacteroidales</taxon>
        <taxon>Tannerellaceae</taxon>
        <taxon>Parabacteroides</taxon>
    </lineage>
</organism>
<feature type="transmembrane region" description="Helical" evidence="6">
    <location>
        <begin position="213"/>
        <end position="233"/>
    </location>
</feature>
<keyword evidence="3 6" id="KW-0812">Transmembrane</keyword>
<keyword evidence="4 6" id="KW-1133">Transmembrane helix</keyword>
<feature type="transmembrane region" description="Helical" evidence="6">
    <location>
        <begin position="253"/>
        <end position="275"/>
    </location>
</feature>
<dbReference type="InterPro" id="IPR002797">
    <property type="entry name" value="Polysacc_synth"/>
</dbReference>
<comment type="subcellular location">
    <subcellularLocation>
        <location evidence="1">Cell membrane</location>
        <topology evidence="1">Multi-pass membrane protein</topology>
    </subcellularLocation>
</comment>
<dbReference type="Pfam" id="PF01943">
    <property type="entry name" value="Polysacc_synt"/>
    <property type="match status" value="1"/>
</dbReference>
<sequence>MDVYKTKVMGVRNTFVKSFGLYFLGNILSKIIMFILLPVYTDYLPPEELGYYDVANTYLNLLVTFLFVDIYVGIMRFVFDQQGLDDSNRPVSNGIIIFCVSFVLYTLIAIIAGIFGEIRFLGYIYVYGVGLVLNNLFGYLARTMKLNQVFAISGVLGTLVTSLVSVVGLIYTKGDIEVLYIAAICGLFLQVGILEYNLHIFNYVSFKYYDKTLLKSLFLFSLPLSLNSLAYWFLTGYSNVIISAMLSLKENGIYMVAVKFGLIINLLSTCFNLAWQELIFRKGNEDRESLGIFYSKAMNLLVDFVGLGALILIHVSNLIFPYMVANSYESAKYIIPMCILAAIINVISGFMGQIYAALKATKIIVYSTFSACILNVVIVPFFVLRWGLLGATLAIVISYLVNVIMRIYLIRSVVCVHFDRNTLLFLSVMLTISLFVYYSGGTIGNILMVLFLVLIGIVRFKEQFYMLVKKAK</sequence>
<gene>
    <name evidence="7" type="ORF">ERS852429_00852</name>
</gene>
<feature type="transmembrane region" description="Helical" evidence="6">
    <location>
        <begin position="149"/>
        <end position="172"/>
    </location>
</feature>
<feature type="transmembrane region" description="Helical" evidence="6">
    <location>
        <begin position="61"/>
        <end position="79"/>
    </location>
</feature>
<dbReference type="AlphaFoldDB" id="A0A173S3N9"/>
<protein>
    <submittedName>
        <fullName evidence="7">Polysaccharide biosynthesis protein</fullName>
    </submittedName>
</protein>
<evidence type="ECO:0000313" key="7">
    <source>
        <dbReference type="EMBL" id="CUM84379.1"/>
    </source>
</evidence>